<evidence type="ECO:0000313" key="3">
    <source>
        <dbReference type="Proteomes" id="UP001589627"/>
    </source>
</evidence>
<dbReference type="InterPro" id="IPR000847">
    <property type="entry name" value="LysR_HTH_N"/>
</dbReference>
<evidence type="ECO:0000259" key="1">
    <source>
        <dbReference type="PROSITE" id="PS50931"/>
    </source>
</evidence>
<dbReference type="RefSeq" id="WP_378196383.1">
    <property type="nucleotide sequence ID" value="NZ_JBHLZP010000026.1"/>
</dbReference>
<feature type="domain" description="HTH lysR-type" evidence="1">
    <location>
        <begin position="1"/>
        <end position="47"/>
    </location>
</feature>
<dbReference type="Pfam" id="PF00126">
    <property type="entry name" value="HTH_1"/>
    <property type="match status" value="1"/>
</dbReference>
<gene>
    <name evidence="2" type="ORF">ACFFNX_05930</name>
</gene>
<reference evidence="2 3" key="1">
    <citation type="submission" date="2024-09" db="EMBL/GenBank/DDBJ databases">
        <authorList>
            <person name="Sun Q."/>
            <person name="Mori K."/>
        </authorList>
    </citation>
    <scope>NUCLEOTIDE SEQUENCE [LARGE SCALE GENOMIC DNA]</scope>
    <source>
        <strain evidence="2 3">TBRC 0563</strain>
    </source>
</reference>
<comment type="caution">
    <text evidence="2">The sequence shown here is derived from an EMBL/GenBank/DDBJ whole genome shotgun (WGS) entry which is preliminary data.</text>
</comment>
<name>A0ABV5YAK2_9ACTN</name>
<protein>
    <submittedName>
        <fullName evidence="2">LysR family transcriptional regulator</fullName>
    </submittedName>
</protein>
<dbReference type="Gene3D" id="1.10.10.10">
    <property type="entry name" value="Winged helix-like DNA-binding domain superfamily/Winged helix DNA-binding domain"/>
    <property type="match status" value="1"/>
</dbReference>
<keyword evidence="3" id="KW-1185">Reference proteome</keyword>
<dbReference type="EMBL" id="JBHLZP010000026">
    <property type="protein sequence ID" value="MFB9831723.1"/>
    <property type="molecule type" value="Genomic_DNA"/>
</dbReference>
<dbReference type="InterPro" id="IPR036390">
    <property type="entry name" value="WH_DNA-bd_sf"/>
</dbReference>
<dbReference type="PROSITE" id="PS50931">
    <property type="entry name" value="HTH_LYSR"/>
    <property type="match status" value="1"/>
</dbReference>
<dbReference type="SUPFAM" id="SSF46785">
    <property type="entry name" value="Winged helix' DNA-binding domain"/>
    <property type="match status" value="1"/>
</dbReference>
<evidence type="ECO:0000313" key="2">
    <source>
        <dbReference type="EMBL" id="MFB9831723.1"/>
    </source>
</evidence>
<proteinExistence type="predicted"/>
<accession>A0ABV5YAK2</accession>
<dbReference type="Proteomes" id="UP001589627">
    <property type="component" value="Unassembled WGS sequence"/>
</dbReference>
<organism evidence="2 3">
    <name type="scientific">Actinoallomurus acaciae</name>
    <dbReference type="NCBI Taxonomy" id="502577"/>
    <lineage>
        <taxon>Bacteria</taxon>
        <taxon>Bacillati</taxon>
        <taxon>Actinomycetota</taxon>
        <taxon>Actinomycetes</taxon>
        <taxon>Streptosporangiales</taxon>
        <taxon>Thermomonosporaceae</taxon>
        <taxon>Actinoallomurus</taxon>
    </lineage>
</organism>
<dbReference type="InterPro" id="IPR036388">
    <property type="entry name" value="WH-like_DNA-bd_sf"/>
</dbReference>
<sequence length="65" mass="7086">MAALRALECLVEARPVTAVAASHMSQPALSHQISALERELGTAVVARLFPFSLRQRHRHQPGGML</sequence>